<dbReference type="RefSeq" id="WP_088052472.1">
    <property type="nucleotide sequence ID" value="NZ_BMJD01000043.1"/>
</dbReference>
<sequence>MDIKEKYYKGFEGEPEIEIVNEGEKVLRIWNGYFETLLESLFNEEDPVGLIKEYVFHEGWYDESPWEIKDLDLAIEQFKKSDINNIRHKEEIQNILPILPELSREIVSFLQDSKEKGKKVYIVYE</sequence>
<reference evidence="1" key="2">
    <citation type="submission" date="2020-09" db="EMBL/GenBank/DDBJ databases">
        <authorList>
            <person name="Sun Q."/>
            <person name="Zhou Y."/>
        </authorList>
    </citation>
    <scope>NUCLEOTIDE SEQUENCE</scope>
    <source>
        <strain evidence="1">CGMCC 1.15454</strain>
    </source>
</reference>
<dbReference type="EMBL" id="BMJD01000043">
    <property type="protein sequence ID" value="GGB56559.1"/>
    <property type="molecule type" value="Genomic_DNA"/>
</dbReference>
<accession>A0A9W5U0M9</accession>
<keyword evidence="2" id="KW-1185">Reference proteome</keyword>
<evidence type="ECO:0000313" key="2">
    <source>
        <dbReference type="Proteomes" id="UP000621492"/>
    </source>
</evidence>
<name>A0A9W5U0M9_9BACI</name>
<dbReference type="Proteomes" id="UP000621492">
    <property type="component" value="Unassembled WGS sequence"/>
</dbReference>
<evidence type="ECO:0000313" key="1">
    <source>
        <dbReference type="EMBL" id="GGB56559.1"/>
    </source>
</evidence>
<organism evidence="1 2">
    <name type="scientific">Lentibacillus populi</name>
    <dbReference type="NCBI Taxonomy" id="1827502"/>
    <lineage>
        <taxon>Bacteria</taxon>
        <taxon>Bacillati</taxon>
        <taxon>Bacillota</taxon>
        <taxon>Bacilli</taxon>
        <taxon>Bacillales</taxon>
        <taxon>Bacillaceae</taxon>
        <taxon>Lentibacillus</taxon>
    </lineage>
</organism>
<gene>
    <name evidence="1" type="ORF">GCM10011409_37690</name>
</gene>
<reference evidence="1" key="1">
    <citation type="journal article" date="2014" name="Int. J. Syst. Evol. Microbiol.">
        <title>Complete genome sequence of Corynebacterium casei LMG S-19264T (=DSM 44701T), isolated from a smear-ripened cheese.</title>
        <authorList>
            <consortium name="US DOE Joint Genome Institute (JGI-PGF)"/>
            <person name="Walter F."/>
            <person name="Albersmeier A."/>
            <person name="Kalinowski J."/>
            <person name="Ruckert C."/>
        </authorList>
    </citation>
    <scope>NUCLEOTIDE SEQUENCE</scope>
    <source>
        <strain evidence="1">CGMCC 1.15454</strain>
    </source>
</reference>
<comment type="caution">
    <text evidence="1">The sequence shown here is derived from an EMBL/GenBank/DDBJ whole genome shotgun (WGS) entry which is preliminary data.</text>
</comment>
<protein>
    <submittedName>
        <fullName evidence="1">Uncharacterized protein</fullName>
    </submittedName>
</protein>
<proteinExistence type="predicted"/>
<dbReference type="AlphaFoldDB" id="A0A9W5U0M9"/>